<evidence type="ECO:0000313" key="3">
    <source>
        <dbReference type="Proteomes" id="UP000001962"/>
    </source>
</evidence>
<evidence type="ECO:0008006" key="4">
    <source>
        <dbReference type="Google" id="ProtNLM"/>
    </source>
</evidence>
<accession>Q0A543</accession>
<dbReference type="Proteomes" id="UP000001962">
    <property type="component" value="Chromosome"/>
</dbReference>
<dbReference type="KEGG" id="aeh:Mlg_2704"/>
<keyword evidence="3" id="KW-1185">Reference proteome</keyword>
<dbReference type="EMBL" id="CP000453">
    <property type="protein sequence ID" value="ABI58044.1"/>
    <property type="molecule type" value="Genomic_DNA"/>
</dbReference>
<gene>
    <name evidence="2" type="ordered locus">Mlg_2704</name>
</gene>
<protein>
    <recommendedName>
        <fullName evidence="4">DUF3012 domain-containing protein</fullName>
    </recommendedName>
</protein>
<dbReference type="OrthoDB" id="5609437at2"/>
<sequence>MQTPRVLLFSVLFVLLLMGCGNEQSADDDAAPLASNRPALEASAVADLLVQNFHDQTAIFEEIGDRILAIDGQAAAEEVGRLLEGAYTDRAIAGIEDMVQWAEEYLVPLDAAERAVLAEELDAIFAADGRLKEAGMRLDRATERVDGSINALFLANPGQAQTVLNGVIAFGENLEAFMNDERWLALDRLLAPEPAPEDAARGSAGQIGSPTWCERMANTPQSQWTMNDAFAFANHCTGG</sequence>
<dbReference type="Pfam" id="PF11216">
    <property type="entry name" value="DUF3012"/>
    <property type="match status" value="1"/>
</dbReference>
<dbReference type="PROSITE" id="PS51257">
    <property type="entry name" value="PROKAR_LIPOPROTEIN"/>
    <property type="match status" value="1"/>
</dbReference>
<dbReference type="HOGENOM" id="CLU_1159197_0_0_6"/>
<organism evidence="2 3">
    <name type="scientific">Alkalilimnicola ehrlichii (strain ATCC BAA-1101 / DSM 17681 / MLHE-1)</name>
    <dbReference type="NCBI Taxonomy" id="187272"/>
    <lineage>
        <taxon>Bacteria</taxon>
        <taxon>Pseudomonadati</taxon>
        <taxon>Pseudomonadota</taxon>
        <taxon>Gammaproteobacteria</taxon>
        <taxon>Chromatiales</taxon>
        <taxon>Ectothiorhodospiraceae</taxon>
        <taxon>Alkalilimnicola</taxon>
    </lineage>
</organism>
<feature type="chain" id="PRO_5004168057" description="DUF3012 domain-containing protein" evidence="1">
    <location>
        <begin position="27"/>
        <end position="239"/>
    </location>
</feature>
<reference evidence="3" key="1">
    <citation type="submission" date="2006-08" db="EMBL/GenBank/DDBJ databases">
        <title>Complete sequence of Alkalilimnicola ehrilichei MLHE-1.</title>
        <authorList>
            <person name="Copeland A."/>
            <person name="Lucas S."/>
            <person name="Lapidus A."/>
            <person name="Barry K."/>
            <person name="Detter J.C."/>
            <person name="Glavina del Rio T."/>
            <person name="Hammon N."/>
            <person name="Israni S."/>
            <person name="Dalin E."/>
            <person name="Tice H."/>
            <person name="Pitluck S."/>
            <person name="Sims D."/>
            <person name="Brettin T."/>
            <person name="Bruce D."/>
            <person name="Han C."/>
            <person name="Tapia R."/>
            <person name="Gilna P."/>
            <person name="Schmutz J."/>
            <person name="Larimer F."/>
            <person name="Land M."/>
            <person name="Hauser L."/>
            <person name="Kyrpides N."/>
            <person name="Mikhailova N."/>
            <person name="Oremland R.S."/>
            <person name="Hoeft S.E."/>
            <person name="Switzer-Blum J."/>
            <person name="Kulp T."/>
            <person name="King G."/>
            <person name="Tabita R."/>
            <person name="Witte B."/>
            <person name="Santini J.M."/>
            <person name="Basu P."/>
            <person name="Hollibaugh J.T."/>
            <person name="Xie G."/>
            <person name="Stolz J.F."/>
            <person name="Richardson P."/>
        </authorList>
    </citation>
    <scope>NUCLEOTIDE SEQUENCE [LARGE SCALE GENOMIC DNA]</scope>
    <source>
        <strain evidence="3">ATCC BAA-1101 / DSM 17681 / MLHE-1</strain>
    </source>
</reference>
<keyword evidence="1" id="KW-0732">Signal</keyword>
<dbReference type="RefSeq" id="WP_011630437.1">
    <property type="nucleotide sequence ID" value="NC_008340.1"/>
</dbReference>
<dbReference type="AlphaFoldDB" id="Q0A543"/>
<dbReference type="InterPro" id="IPR021379">
    <property type="entry name" value="DUF3012"/>
</dbReference>
<evidence type="ECO:0000256" key="1">
    <source>
        <dbReference type="SAM" id="SignalP"/>
    </source>
</evidence>
<proteinExistence type="predicted"/>
<feature type="signal peptide" evidence="1">
    <location>
        <begin position="1"/>
        <end position="26"/>
    </location>
</feature>
<evidence type="ECO:0000313" key="2">
    <source>
        <dbReference type="EMBL" id="ABI58044.1"/>
    </source>
</evidence>
<name>Q0A543_ALKEH</name>